<keyword evidence="5" id="KW-1185">Reference proteome</keyword>
<dbReference type="Proteomes" id="UP000092544">
    <property type="component" value="Unassembled WGS sequence"/>
</dbReference>
<evidence type="ECO:0000313" key="5">
    <source>
        <dbReference type="Proteomes" id="UP000092544"/>
    </source>
</evidence>
<reference evidence="4 5" key="1">
    <citation type="submission" date="2016-06" db="EMBL/GenBank/DDBJ databases">
        <authorList>
            <person name="Kjaerup R.B."/>
            <person name="Dalgaard T.S."/>
            <person name="Juul-Madsen H.R."/>
        </authorList>
    </citation>
    <scope>NUCLEOTIDE SEQUENCE [LARGE SCALE GENOMIC DNA]</scope>
    <source>
        <strain evidence="4 5">CECT 8886</strain>
    </source>
</reference>
<accession>A0A1A8T7N8</accession>
<keyword evidence="2" id="KW-0472">Membrane</keyword>
<evidence type="ECO:0000259" key="3">
    <source>
        <dbReference type="PROSITE" id="PS51857"/>
    </source>
</evidence>
<comment type="subcellular location">
    <subcellularLocation>
        <location evidence="1">Cytoplasm</location>
    </subcellularLocation>
</comment>
<name>A0A1A8T7N8_9GAMM</name>
<evidence type="ECO:0000256" key="2">
    <source>
        <dbReference type="SAM" id="Phobius"/>
    </source>
</evidence>
<dbReference type="CDD" id="cd04458">
    <property type="entry name" value="CSP_CDS"/>
    <property type="match status" value="1"/>
</dbReference>
<dbReference type="SUPFAM" id="SSF50249">
    <property type="entry name" value="Nucleic acid-binding proteins"/>
    <property type="match status" value="1"/>
</dbReference>
<protein>
    <submittedName>
        <fullName evidence="4">Cold shock-like protein CspLA</fullName>
    </submittedName>
</protein>
<organism evidence="4 5">
    <name type="scientific">Marinomonas spartinae</name>
    <dbReference type="NCBI Taxonomy" id="1792290"/>
    <lineage>
        <taxon>Bacteria</taxon>
        <taxon>Pseudomonadati</taxon>
        <taxon>Pseudomonadota</taxon>
        <taxon>Gammaproteobacteria</taxon>
        <taxon>Oceanospirillales</taxon>
        <taxon>Oceanospirillaceae</taxon>
        <taxon>Marinomonas</taxon>
    </lineage>
</organism>
<dbReference type="PROSITE" id="PS51857">
    <property type="entry name" value="CSD_2"/>
    <property type="match status" value="1"/>
</dbReference>
<dbReference type="STRING" id="1792290.MSP8886_01239"/>
<dbReference type="Gene3D" id="2.40.50.140">
    <property type="entry name" value="Nucleic acid-binding proteins"/>
    <property type="match status" value="1"/>
</dbReference>
<dbReference type="InterPro" id="IPR011129">
    <property type="entry name" value="CSD"/>
</dbReference>
<sequence length="156" mass="17004">MNDHQDNVASTKGSSVGSSLFSVRAFITSLVIALIVPLLIAGVLGEVLGTNYLVYFAFTLVSVYVGAIISQGNSSAAQSQPDEDEDDDREQGTVKWFNSSKGFGFLTMENGDDVFVHYRAIRGRGRRFLVEGQLVRFYVTEGEKGKQAENVSIVRG</sequence>
<dbReference type="InterPro" id="IPR002059">
    <property type="entry name" value="CSP_DNA-bd"/>
</dbReference>
<dbReference type="RefSeq" id="WP_067013775.1">
    <property type="nucleotide sequence ID" value="NZ_FLOB01000002.1"/>
</dbReference>
<feature type="transmembrane region" description="Helical" evidence="2">
    <location>
        <begin position="21"/>
        <end position="40"/>
    </location>
</feature>
<dbReference type="InterPro" id="IPR050181">
    <property type="entry name" value="Cold_shock_domain"/>
</dbReference>
<gene>
    <name evidence="4" type="primary">cspLA</name>
    <name evidence="4" type="ORF">MSP8886_01239</name>
</gene>
<keyword evidence="2" id="KW-0812">Transmembrane</keyword>
<evidence type="ECO:0000256" key="1">
    <source>
        <dbReference type="RuleBase" id="RU000408"/>
    </source>
</evidence>
<proteinExistence type="predicted"/>
<evidence type="ECO:0000313" key="4">
    <source>
        <dbReference type="EMBL" id="SBS28596.1"/>
    </source>
</evidence>
<dbReference type="PROSITE" id="PS00352">
    <property type="entry name" value="CSD_1"/>
    <property type="match status" value="1"/>
</dbReference>
<dbReference type="PANTHER" id="PTHR11544">
    <property type="entry name" value="COLD SHOCK DOMAIN CONTAINING PROTEINS"/>
    <property type="match status" value="1"/>
</dbReference>
<dbReference type="EMBL" id="FLOB01000002">
    <property type="protein sequence ID" value="SBS28596.1"/>
    <property type="molecule type" value="Genomic_DNA"/>
</dbReference>
<dbReference type="InterPro" id="IPR019844">
    <property type="entry name" value="CSD_CS"/>
</dbReference>
<keyword evidence="2" id="KW-1133">Transmembrane helix</keyword>
<feature type="transmembrane region" description="Helical" evidence="2">
    <location>
        <begin position="52"/>
        <end position="70"/>
    </location>
</feature>
<dbReference type="PRINTS" id="PR00050">
    <property type="entry name" value="COLDSHOCK"/>
</dbReference>
<dbReference type="Pfam" id="PF00313">
    <property type="entry name" value="CSD"/>
    <property type="match status" value="1"/>
</dbReference>
<dbReference type="InterPro" id="IPR012340">
    <property type="entry name" value="NA-bd_OB-fold"/>
</dbReference>
<dbReference type="GO" id="GO:0003676">
    <property type="term" value="F:nucleic acid binding"/>
    <property type="evidence" value="ECO:0007669"/>
    <property type="project" value="InterPro"/>
</dbReference>
<dbReference type="SMART" id="SM00357">
    <property type="entry name" value="CSP"/>
    <property type="match status" value="1"/>
</dbReference>
<dbReference type="GO" id="GO:0005829">
    <property type="term" value="C:cytosol"/>
    <property type="evidence" value="ECO:0007669"/>
    <property type="project" value="UniProtKB-ARBA"/>
</dbReference>
<feature type="domain" description="CSD" evidence="3">
    <location>
        <begin position="89"/>
        <end position="153"/>
    </location>
</feature>
<dbReference type="AlphaFoldDB" id="A0A1A8T7N8"/>